<name>A0A0C3DVX1_9AGAM</name>
<dbReference type="EMBL" id="KN822026">
    <property type="protein sequence ID" value="KIM64715.1"/>
    <property type="molecule type" value="Genomic_DNA"/>
</dbReference>
<sequence length="62" mass="6783">MGSKDTNPVSKPIAERVSEAVPINATSKCMLPFLPLLTRTYSIANVSSCSRTKLSLQKKRNC</sequence>
<organism evidence="1 2">
    <name type="scientific">Scleroderma citrinum Foug A</name>
    <dbReference type="NCBI Taxonomy" id="1036808"/>
    <lineage>
        <taxon>Eukaryota</taxon>
        <taxon>Fungi</taxon>
        <taxon>Dikarya</taxon>
        <taxon>Basidiomycota</taxon>
        <taxon>Agaricomycotina</taxon>
        <taxon>Agaricomycetes</taxon>
        <taxon>Agaricomycetidae</taxon>
        <taxon>Boletales</taxon>
        <taxon>Sclerodermatineae</taxon>
        <taxon>Sclerodermataceae</taxon>
        <taxon>Scleroderma</taxon>
    </lineage>
</organism>
<dbReference type="AlphaFoldDB" id="A0A0C3DVX1"/>
<dbReference type="Proteomes" id="UP000053989">
    <property type="component" value="Unassembled WGS sequence"/>
</dbReference>
<dbReference type="InParanoid" id="A0A0C3DVX1"/>
<reference evidence="1 2" key="1">
    <citation type="submission" date="2014-04" db="EMBL/GenBank/DDBJ databases">
        <authorList>
            <consortium name="DOE Joint Genome Institute"/>
            <person name="Kuo A."/>
            <person name="Kohler A."/>
            <person name="Nagy L.G."/>
            <person name="Floudas D."/>
            <person name="Copeland A."/>
            <person name="Barry K.W."/>
            <person name="Cichocki N."/>
            <person name="Veneault-Fourrey C."/>
            <person name="LaButti K."/>
            <person name="Lindquist E.A."/>
            <person name="Lipzen A."/>
            <person name="Lundell T."/>
            <person name="Morin E."/>
            <person name="Murat C."/>
            <person name="Sun H."/>
            <person name="Tunlid A."/>
            <person name="Henrissat B."/>
            <person name="Grigoriev I.V."/>
            <person name="Hibbett D.S."/>
            <person name="Martin F."/>
            <person name="Nordberg H.P."/>
            <person name="Cantor M.N."/>
            <person name="Hua S.X."/>
        </authorList>
    </citation>
    <scope>NUCLEOTIDE SEQUENCE [LARGE SCALE GENOMIC DNA]</scope>
    <source>
        <strain evidence="1 2">Foug A</strain>
    </source>
</reference>
<evidence type="ECO:0000313" key="2">
    <source>
        <dbReference type="Proteomes" id="UP000053989"/>
    </source>
</evidence>
<reference evidence="2" key="2">
    <citation type="submission" date="2015-01" db="EMBL/GenBank/DDBJ databases">
        <title>Evolutionary Origins and Diversification of the Mycorrhizal Mutualists.</title>
        <authorList>
            <consortium name="DOE Joint Genome Institute"/>
            <consortium name="Mycorrhizal Genomics Consortium"/>
            <person name="Kohler A."/>
            <person name="Kuo A."/>
            <person name="Nagy L.G."/>
            <person name="Floudas D."/>
            <person name="Copeland A."/>
            <person name="Barry K.W."/>
            <person name="Cichocki N."/>
            <person name="Veneault-Fourrey C."/>
            <person name="LaButti K."/>
            <person name="Lindquist E.A."/>
            <person name="Lipzen A."/>
            <person name="Lundell T."/>
            <person name="Morin E."/>
            <person name="Murat C."/>
            <person name="Riley R."/>
            <person name="Ohm R."/>
            <person name="Sun H."/>
            <person name="Tunlid A."/>
            <person name="Henrissat B."/>
            <person name="Grigoriev I.V."/>
            <person name="Hibbett D.S."/>
            <person name="Martin F."/>
        </authorList>
    </citation>
    <scope>NUCLEOTIDE SEQUENCE [LARGE SCALE GENOMIC DNA]</scope>
    <source>
        <strain evidence="2">Foug A</strain>
    </source>
</reference>
<gene>
    <name evidence="1" type="ORF">SCLCIDRAFT_1212776</name>
</gene>
<accession>A0A0C3DVX1</accession>
<keyword evidence="2" id="KW-1185">Reference proteome</keyword>
<dbReference type="HOGENOM" id="CLU_2910540_0_0_1"/>
<feature type="non-terminal residue" evidence="1">
    <location>
        <position position="62"/>
    </location>
</feature>
<protein>
    <submittedName>
        <fullName evidence="1">Uncharacterized protein</fullName>
    </submittedName>
</protein>
<proteinExistence type="predicted"/>
<evidence type="ECO:0000313" key="1">
    <source>
        <dbReference type="EMBL" id="KIM64715.1"/>
    </source>
</evidence>